<gene>
    <name evidence="10" type="ORF">Mco01_04270</name>
</gene>
<feature type="transmembrane region" description="Helical" evidence="8">
    <location>
        <begin position="7"/>
        <end position="32"/>
    </location>
</feature>
<comment type="similarity">
    <text evidence="2">Belongs to the major facilitator superfamily. TCR/Tet family.</text>
</comment>
<evidence type="ECO:0000256" key="5">
    <source>
        <dbReference type="ARBA" id="ARBA00022692"/>
    </source>
</evidence>
<dbReference type="PRINTS" id="PR01035">
    <property type="entry name" value="TCRTETA"/>
</dbReference>
<keyword evidence="11" id="KW-1185">Reference proteome</keyword>
<feature type="transmembrane region" description="Helical" evidence="8">
    <location>
        <begin position="295"/>
        <end position="319"/>
    </location>
</feature>
<sequence>MGGLPRAFWVLFAGTFVNRLGTMVEPFIGVYLTQARGMSLAAAGLVMTMFGAGSLLSQPVAGWASDRFGRRVTLTGGMTATAVTMVALGYTTSLPGIVAAMLVLGVVVDAYRPASQALVADLVSPQDRPRAYGLLFWAINLGFSIAMVAGGWLAGSGFTVLFWVDAVTCLIFGILVWRAIPETRPVRAAQEGGSFTDVLRDRLMVAFVLINFAYALVYLQAYSTLPLAMTGVAGLPASAYGVAMAVNGLVIVVVQPVTNSWLARYDPSKVLAAGFVLVGAGFALTAAVASTPGYALSVAVWTIGEVLTAGIPGAIVAALAPAHLRGRYSGLYGLSWSAGTLLAPLTGTRLLEASPTLAWLILGGLGLLAAAGQIAIGRAVRRRTALTRLP</sequence>
<keyword evidence="4" id="KW-1003">Cell membrane</keyword>
<feature type="transmembrane region" description="Helical" evidence="8">
    <location>
        <begin position="38"/>
        <end position="56"/>
    </location>
</feature>
<dbReference type="Pfam" id="PF07690">
    <property type="entry name" value="MFS_1"/>
    <property type="match status" value="1"/>
</dbReference>
<proteinExistence type="inferred from homology"/>
<dbReference type="PANTHER" id="PTHR23517:SF2">
    <property type="entry name" value="MULTIDRUG RESISTANCE PROTEIN MDTH"/>
    <property type="match status" value="1"/>
</dbReference>
<dbReference type="Proteomes" id="UP000603904">
    <property type="component" value="Unassembled WGS sequence"/>
</dbReference>
<feature type="transmembrane region" description="Helical" evidence="8">
    <location>
        <begin position="239"/>
        <end position="258"/>
    </location>
</feature>
<evidence type="ECO:0000256" key="2">
    <source>
        <dbReference type="ARBA" id="ARBA00007520"/>
    </source>
</evidence>
<keyword evidence="6 8" id="KW-1133">Transmembrane helix</keyword>
<feature type="transmembrane region" description="Helical" evidence="8">
    <location>
        <begin position="201"/>
        <end position="219"/>
    </location>
</feature>
<dbReference type="Gene3D" id="1.20.1250.20">
    <property type="entry name" value="MFS general substrate transporter like domains"/>
    <property type="match status" value="1"/>
</dbReference>
<evidence type="ECO:0000256" key="4">
    <source>
        <dbReference type="ARBA" id="ARBA00022475"/>
    </source>
</evidence>
<feature type="transmembrane region" description="Helical" evidence="8">
    <location>
        <begin position="357"/>
        <end position="380"/>
    </location>
</feature>
<evidence type="ECO:0000256" key="8">
    <source>
        <dbReference type="SAM" id="Phobius"/>
    </source>
</evidence>
<comment type="subcellular location">
    <subcellularLocation>
        <location evidence="1">Cell membrane</location>
        <topology evidence="1">Multi-pass membrane protein</topology>
    </subcellularLocation>
</comment>
<evidence type="ECO:0000256" key="3">
    <source>
        <dbReference type="ARBA" id="ARBA00022448"/>
    </source>
</evidence>
<dbReference type="PROSITE" id="PS50850">
    <property type="entry name" value="MFS"/>
    <property type="match status" value="1"/>
</dbReference>
<feature type="transmembrane region" description="Helical" evidence="8">
    <location>
        <begin position="132"/>
        <end position="154"/>
    </location>
</feature>
<dbReference type="PANTHER" id="PTHR23517">
    <property type="entry name" value="RESISTANCE PROTEIN MDTM, PUTATIVE-RELATED-RELATED"/>
    <property type="match status" value="1"/>
</dbReference>
<dbReference type="PROSITE" id="PS00216">
    <property type="entry name" value="SUGAR_TRANSPORT_1"/>
    <property type="match status" value="1"/>
</dbReference>
<feature type="transmembrane region" description="Helical" evidence="8">
    <location>
        <begin position="331"/>
        <end position="351"/>
    </location>
</feature>
<keyword evidence="5 8" id="KW-0812">Transmembrane</keyword>
<dbReference type="InterPro" id="IPR001958">
    <property type="entry name" value="Tet-R_TetA/multi-R_MdtG-like"/>
</dbReference>
<evidence type="ECO:0000256" key="6">
    <source>
        <dbReference type="ARBA" id="ARBA00022989"/>
    </source>
</evidence>
<feature type="transmembrane region" description="Helical" evidence="8">
    <location>
        <begin position="94"/>
        <end position="111"/>
    </location>
</feature>
<dbReference type="InterPro" id="IPR020846">
    <property type="entry name" value="MFS_dom"/>
</dbReference>
<feature type="transmembrane region" description="Helical" evidence="8">
    <location>
        <begin position="160"/>
        <end position="180"/>
    </location>
</feature>
<reference evidence="10 11" key="1">
    <citation type="submission" date="2021-01" db="EMBL/GenBank/DDBJ databases">
        <title>Whole genome shotgun sequence of Microbispora corallina NBRC 16416.</title>
        <authorList>
            <person name="Komaki H."/>
            <person name="Tamura T."/>
        </authorList>
    </citation>
    <scope>NUCLEOTIDE SEQUENCE [LARGE SCALE GENOMIC DNA]</scope>
    <source>
        <strain evidence="10 11">NBRC 16416</strain>
    </source>
</reference>
<dbReference type="EMBL" id="BOOC01000001">
    <property type="protein sequence ID" value="GIH37427.1"/>
    <property type="molecule type" value="Genomic_DNA"/>
</dbReference>
<evidence type="ECO:0000313" key="10">
    <source>
        <dbReference type="EMBL" id="GIH37427.1"/>
    </source>
</evidence>
<dbReference type="CDD" id="cd17329">
    <property type="entry name" value="MFS_MdtH_MDR_like"/>
    <property type="match status" value="1"/>
</dbReference>
<dbReference type="InterPro" id="IPR036259">
    <property type="entry name" value="MFS_trans_sf"/>
</dbReference>
<comment type="caution">
    <text evidence="10">The sequence shown here is derived from an EMBL/GenBank/DDBJ whole genome shotgun (WGS) entry which is preliminary data.</text>
</comment>
<keyword evidence="7 8" id="KW-0472">Membrane</keyword>
<keyword evidence="3" id="KW-0813">Transport</keyword>
<feature type="domain" description="Major facilitator superfamily (MFS) profile" evidence="9">
    <location>
        <begin position="7"/>
        <end position="381"/>
    </location>
</feature>
<protein>
    <submittedName>
        <fullName evidence="10">MFS transporter</fullName>
    </submittedName>
</protein>
<evidence type="ECO:0000313" key="11">
    <source>
        <dbReference type="Proteomes" id="UP000603904"/>
    </source>
</evidence>
<dbReference type="SUPFAM" id="SSF103473">
    <property type="entry name" value="MFS general substrate transporter"/>
    <property type="match status" value="1"/>
</dbReference>
<evidence type="ECO:0000256" key="1">
    <source>
        <dbReference type="ARBA" id="ARBA00004651"/>
    </source>
</evidence>
<dbReference type="InterPro" id="IPR005829">
    <property type="entry name" value="Sugar_transporter_CS"/>
</dbReference>
<organism evidence="10 11">
    <name type="scientific">Microbispora corallina</name>
    <dbReference type="NCBI Taxonomy" id="83302"/>
    <lineage>
        <taxon>Bacteria</taxon>
        <taxon>Bacillati</taxon>
        <taxon>Actinomycetota</taxon>
        <taxon>Actinomycetes</taxon>
        <taxon>Streptosporangiales</taxon>
        <taxon>Streptosporangiaceae</taxon>
        <taxon>Microbispora</taxon>
    </lineage>
</organism>
<evidence type="ECO:0000259" key="9">
    <source>
        <dbReference type="PROSITE" id="PS50850"/>
    </source>
</evidence>
<evidence type="ECO:0000256" key="7">
    <source>
        <dbReference type="ARBA" id="ARBA00023136"/>
    </source>
</evidence>
<dbReference type="InterPro" id="IPR011701">
    <property type="entry name" value="MFS"/>
</dbReference>
<name>A0ABQ4FRQ3_9ACTN</name>
<feature type="transmembrane region" description="Helical" evidence="8">
    <location>
        <begin position="270"/>
        <end position="289"/>
    </location>
</feature>
<accession>A0ABQ4FRQ3</accession>
<dbReference type="InterPro" id="IPR050171">
    <property type="entry name" value="MFS_Transporters"/>
</dbReference>